<accession>A0A084H0M6</accession>
<name>A0A084H0M6_METID</name>
<dbReference type="STRING" id="246786.GS18_0207495"/>
<proteinExistence type="predicted"/>
<protein>
    <submittedName>
        <fullName evidence="1">ABC transporter substrate-binding protein</fullName>
    </submittedName>
</protein>
<organism evidence="1 2">
    <name type="scientific">Metabacillus indicus</name>
    <name type="common">Bacillus indicus</name>
    <dbReference type="NCBI Taxonomy" id="246786"/>
    <lineage>
        <taxon>Bacteria</taxon>
        <taxon>Bacillati</taxon>
        <taxon>Bacillota</taxon>
        <taxon>Bacilli</taxon>
        <taxon>Bacillales</taxon>
        <taxon>Bacillaceae</taxon>
        <taxon>Metabacillus</taxon>
    </lineage>
</organism>
<dbReference type="RefSeq" id="WP_029279104.1">
    <property type="nucleotide sequence ID" value="NZ_CP176757.1"/>
</dbReference>
<evidence type="ECO:0000313" key="2">
    <source>
        <dbReference type="Proteomes" id="UP000028549"/>
    </source>
</evidence>
<reference evidence="1 2" key="1">
    <citation type="journal article" date="2005" name="Int. J. Syst. Evol. Microbiol.">
        <title>Bacillus cibi sp. nov., isolated from jeotgal, a traditional Korean fermented seafood.</title>
        <authorList>
            <person name="Yoon J.H."/>
            <person name="Lee C.H."/>
            <person name="Oh T.K."/>
        </authorList>
    </citation>
    <scope>NUCLEOTIDE SEQUENCE [LARGE SCALE GENOMIC DNA]</scope>
    <source>
        <strain evidence="1 2">DSM 16189</strain>
    </source>
</reference>
<dbReference type="OrthoDB" id="2040879at2"/>
<dbReference type="Proteomes" id="UP000028549">
    <property type="component" value="Unassembled WGS sequence"/>
</dbReference>
<dbReference type="EMBL" id="JNVC02000003">
    <property type="protein sequence ID" value="KEZ53138.1"/>
    <property type="molecule type" value="Genomic_DNA"/>
</dbReference>
<evidence type="ECO:0000313" key="1">
    <source>
        <dbReference type="EMBL" id="KEZ53138.1"/>
    </source>
</evidence>
<dbReference type="Pfam" id="PF12787">
    <property type="entry name" value="EcsC"/>
    <property type="match status" value="1"/>
</dbReference>
<gene>
    <name evidence="1" type="ORF">GS18_0207495</name>
</gene>
<dbReference type="InterPro" id="IPR024787">
    <property type="entry name" value="EcsC"/>
</dbReference>
<dbReference type="PANTHER" id="PTHR41260">
    <property type="entry name" value="PROTEIN ECSC"/>
    <property type="match status" value="1"/>
</dbReference>
<comment type="caution">
    <text evidence="1">The sequence shown here is derived from an EMBL/GenBank/DDBJ whole genome shotgun (WGS) entry which is preliminary data.</text>
</comment>
<sequence length="284" mass="33055">MALTKRETALLLEIKRWEDSMREDLRSDFGRTYDKWLNRKLNQLPGPLKEKFFGKLDDILFHLHAFIQNSHVQQDARQQLLMTAKTFHEEIDQIEDLKKLSVDQLHYLSELQLSKHRLYSFVQGGLAGTGGLLLMGIDLPAQMLLNLRAVQMTALSYGYEVNTPYEMMTSLKVYHAAILPKHLRYEQWTSLKEELQDSESHPFFYEGEDVFANQATLDHLVKQLVKVSAISMLRKKMIGGIPLIGMAIGAGVNYQMTRQITEFAHQYYRYRLLLEKKDSDHEFD</sequence>
<keyword evidence="2" id="KW-1185">Reference proteome</keyword>
<dbReference type="AlphaFoldDB" id="A0A084H0M6"/>
<dbReference type="PANTHER" id="PTHR41260:SF1">
    <property type="entry name" value="PROTEIN ECSC"/>
    <property type="match status" value="1"/>
</dbReference>